<accession>A0A4Z2G8T4</accession>
<evidence type="ECO:0000313" key="2">
    <source>
        <dbReference type="Proteomes" id="UP000314294"/>
    </source>
</evidence>
<proteinExistence type="predicted"/>
<sequence length="168" mass="18630">MEDLSLSPRQQRGMLSPRGFSVEENFPPCPLELKSRFKSFPVRNSGTLHSNSELEPLKRLNQSHKVLARQSQIHWFPFKRRYWRDTRASMVSPVNTIEIGEVGKIEKGVIVQGENVIVLQVLQAVKGSGLNVADVVGVEPENGAAGVRAQGALGLMGGRQRVGFRGNW</sequence>
<dbReference type="Proteomes" id="UP000314294">
    <property type="component" value="Unassembled WGS sequence"/>
</dbReference>
<organism evidence="1 2">
    <name type="scientific">Liparis tanakae</name>
    <name type="common">Tanaka's snailfish</name>
    <dbReference type="NCBI Taxonomy" id="230148"/>
    <lineage>
        <taxon>Eukaryota</taxon>
        <taxon>Metazoa</taxon>
        <taxon>Chordata</taxon>
        <taxon>Craniata</taxon>
        <taxon>Vertebrata</taxon>
        <taxon>Euteleostomi</taxon>
        <taxon>Actinopterygii</taxon>
        <taxon>Neopterygii</taxon>
        <taxon>Teleostei</taxon>
        <taxon>Neoteleostei</taxon>
        <taxon>Acanthomorphata</taxon>
        <taxon>Eupercaria</taxon>
        <taxon>Perciformes</taxon>
        <taxon>Cottioidei</taxon>
        <taxon>Cottales</taxon>
        <taxon>Liparidae</taxon>
        <taxon>Liparis</taxon>
    </lineage>
</organism>
<name>A0A4Z2G8T4_9TELE</name>
<evidence type="ECO:0000313" key="1">
    <source>
        <dbReference type="EMBL" id="TNN49701.1"/>
    </source>
</evidence>
<dbReference type="AlphaFoldDB" id="A0A4Z2G8T4"/>
<dbReference type="EMBL" id="SRLO01000645">
    <property type="protein sequence ID" value="TNN49701.1"/>
    <property type="molecule type" value="Genomic_DNA"/>
</dbReference>
<comment type="caution">
    <text evidence="1">The sequence shown here is derived from an EMBL/GenBank/DDBJ whole genome shotgun (WGS) entry which is preliminary data.</text>
</comment>
<gene>
    <name evidence="1" type="ORF">EYF80_040106</name>
</gene>
<keyword evidence="2" id="KW-1185">Reference proteome</keyword>
<protein>
    <submittedName>
        <fullName evidence="1">Uncharacterized protein</fullName>
    </submittedName>
</protein>
<reference evidence="1 2" key="1">
    <citation type="submission" date="2019-03" db="EMBL/GenBank/DDBJ databases">
        <title>First draft genome of Liparis tanakae, snailfish: a comprehensive survey of snailfish specific genes.</title>
        <authorList>
            <person name="Kim W."/>
            <person name="Song I."/>
            <person name="Jeong J.-H."/>
            <person name="Kim D."/>
            <person name="Kim S."/>
            <person name="Ryu S."/>
            <person name="Song J.Y."/>
            <person name="Lee S.K."/>
        </authorList>
    </citation>
    <scope>NUCLEOTIDE SEQUENCE [LARGE SCALE GENOMIC DNA]</scope>
    <source>
        <tissue evidence="1">Muscle</tissue>
    </source>
</reference>